<name>A0A6J5KJD7_9CAUD</name>
<gene>
    <name evidence="1" type="ORF">UFOVP11_56</name>
</gene>
<dbReference type="EMBL" id="LR796147">
    <property type="protein sequence ID" value="CAB4121473.1"/>
    <property type="molecule type" value="Genomic_DNA"/>
</dbReference>
<evidence type="ECO:0000313" key="1">
    <source>
        <dbReference type="EMBL" id="CAB4121473.1"/>
    </source>
</evidence>
<accession>A0A6J5KJD7</accession>
<sequence length="99" mass="11419">MMNMHDRYYEPEDDDSDLLDERIADLLNTDYNPESYNNFSEAISEAKPSDIEAVEAILQQSPINYEALGRKLFSMAYDLMENHAENHAQEDLSAGYLHD</sequence>
<organism evidence="1">
    <name type="scientific">uncultured Caudovirales phage</name>
    <dbReference type="NCBI Taxonomy" id="2100421"/>
    <lineage>
        <taxon>Viruses</taxon>
        <taxon>Duplodnaviria</taxon>
        <taxon>Heunggongvirae</taxon>
        <taxon>Uroviricota</taxon>
        <taxon>Caudoviricetes</taxon>
        <taxon>Peduoviridae</taxon>
        <taxon>Maltschvirus</taxon>
        <taxon>Maltschvirus maltsch</taxon>
    </lineage>
</organism>
<reference evidence="1" key="1">
    <citation type="submission" date="2020-04" db="EMBL/GenBank/DDBJ databases">
        <authorList>
            <person name="Chiriac C."/>
            <person name="Salcher M."/>
            <person name="Ghai R."/>
            <person name="Kavagutti S V."/>
        </authorList>
    </citation>
    <scope>NUCLEOTIDE SEQUENCE</scope>
</reference>
<proteinExistence type="predicted"/>
<protein>
    <submittedName>
        <fullName evidence="1">Uncharacterized protein</fullName>
    </submittedName>
</protein>